<evidence type="ECO:0000256" key="12">
    <source>
        <dbReference type="ARBA" id="ARBA00023229"/>
    </source>
</evidence>
<evidence type="ECO:0000256" key="2">
    <source>
        <dbReference type="ARBA" id="ARBA00001964"/>
    </source>
</evidence>
<evidence type="ECO:0000256" key="4">
    <source>
        <dbReference type="ARBA" id="ARBA00011081"/>
    </source>
</evidence>
<comment type="subunit">
    <text evidence="5">Homodimer.</text>
</comment>
<dbReference type="InterPro" id="IPR005477">
    <property type="entry name" value="Dxylulose-5-P_synthase"/>
</dbReference>
<evidence type="ECO:0000256" key="9">
    <source>
        <dbReference type="ARBA" id="ARBA00022842"/>
    </source>
</evidence>
<accession>A0ABS3LCN3</accession>
<feature type="domain" description="Transketolase-like pyrimidine-binding" evidence="13">
    <location>
        <begin position="279"/>
        <end position="444"/>
    </location>
</feature>
<keyword evidence="9" id="KW-0460">Magnesium</keyword>
<dbReference type="CDD" id="cd07033">
    <property type="entry name" value="TPP_PYR_DXS_TK_like"/>
    <property type="match status" value="1"/>
</dbReference>
<dbReference type="InterPro" id="IPR029061">
    <property type="entry name" value="THDP-binding"/>
</dbReference>
<name>A0ABS3LCN3_9ENTE</name>
<dbReference type="InterPro" id="IPR049557">
    <property type="entry name" value="Transketolase_CS"/>
</dbReference>
<dbReference type="PROSITE" id="PS00801">
    <property type="entry name" value="TRANSKETOLASE_1"/>
    <property type="match status" value="1"/>
</dbReference>
<evidence type="ECO:0000256" key="8">
    <source>
        <dbReference type="ARBA" id="ARBA00022723"/>
    </source>
</evidence>
<dbReference type="EMBL" id="JAFREM010000023">
    <property type="protein sequence ID" value="MBO1307392.1"/>
    <property type="molecule type" value="Genomic_DNA"/>
</dbReference>
<dbReference type="SUPFAM" id="SSF52518">
    <property type="entry name" value="Thiamin diphosphate-binding fold (THDP-binding)"/>
    <property type="match status" value="2"/>
</dbReference>
<dbReference type="InterPro" id="IPR005475">
    <property type="entry name" value="Transketolase-like_Pyr-bd"/>
</dbReference>
<dbReference type="InterPro" id="IPR009014">
    <property type="entry name" value="Transketo_C/PFOR_II"/>
</dbReference>
<dbReference type="Pfam" id="PF02780">
    <property type="entry name" value="Transketolase_C"/>
    <property type="match status" value="1"/>
</dbReference>
<keyword evidence="10" id="KW-0784">Thiamine biosynthesis</keyword>
<dbReference type="InterPro" id="IPR033248">
    <property type="entry name" value="Transketolase_C"/>
</dbReference>
<dbReference type="Gene3D" id="3.40.50.920">
    <property type="match status" value="1"/>
</dbReference>
<dbReference type="EC" id="2.2.1.7" evidence="6"/>
<protein>
    <recommendedName>
        <fullName evidence="6">1-deoxy-D-xylulose-5-phosphate synthase</fullName>
        <ecNumber evidence="6">2.2.1.7</ecNumber>
    </recommendedName>
</protein>
<evidence type="ECO:0000313" key="15">
    <source>
        <dbReference type="Proteomes" id="UP000664601"/>
    </source>
</evidence>
<sequence>MEILSRINGPEDVKKLNQEERTALAVDIRAAVLNKVSKNGGHVGPNLGTVELTIAFHYVFDSPTDKIVWDVSHQSYPHKILTGRKSAFLEEDTFSTVSGYTSQDESQHDFFKIGHTSTSISLAVGLAKGRDLKQEKGNVAALIGDGSLSGGLAFEALNNAAELGSNLIVIVNDNEMSIDENFGGLYRTLAELRETQGQSENNLFKSLGLDYRYIEEGNDVESMIAAFEAVKDIDHPIVLHVHTEKGHGYDHAVADKGLYHWRPPFDLESGEGLNSSNQQSYSGVVVEHLMAEIAAGNTKLAAINAAIPGMFDLPQLKEKHPAHYFDVGIAEAHSVSFAAGLAKNGIRPVLFHSSYFLPRAYDQLSHDLAVNQLPAVIIVGNGHVNESDITHQGIFDIPMINSIPNIKYLAPTNKEELLAMVKWALVQTEGPVAIRLPAGEVISKDTAFLDYSQARYDIQKAGEKVAILALGSYLSLGKEVYQRLTDQLDISPTLINPLFITDLDKNCLEGLKQEHSLVITLEDGSLTGGFGETIAAFYGDSAMKVLNFGATKEFTDNVPMEELAERYRLTPEAIVAEVKKHI</sequence>
<organism evidence="14 15">
    <name type="scientific">Candidatus Enterococcus moelleringii</name>
    <dbReference type="NCBI Taxonomy" id="2815325"/>
    <lineage>
        <taxon>Bacteria</taxon>
        <taxon>Bacillati</taxon>
        <taxon>Bacillota</taxon>
        <taxon>Bacilli</taxon>
        <taxon>Lactobacillales</taxon>
        <taxon>Enterococcaceae</taxon>
        <taxon>Enterococcus</taxon>
    </lineage>
</organism>
<dbReference type="CDD" id="cd02007">
    <property type="entry name" value="TPP_DXS"/>
    <property type="match status" value="1"/>
</dbReference>
<comment type="pathway">
    <text evidence="3">Metabolic intermediate biosynthesis; 1-deoxy-D-xylulose 5-phosphate biosynthesis; 1-deoxy-D-xylulose 5-phosphate from D-glyceraldehyde 3-phosphate and pyruvate: step 1/1.</text>
</comment>
<dbReference type="Pfam" id="PF13292">
    <property type="entry name" value="DXP_synthase_N"/>
    <property type="match status" value="1"/>
</dbReference>
<keyword evidence="15" id="KW-1185">Reference proteome</keyword>
<comment type="caution">
    <text evidence="14">The sequence shown here is derived from an EMBL/GenBank/DDBJ whole genome shotgun (WGS) entry which is preliminary data.</text>
</comment>
<evidence type="ECO:0000256" key="7">
    <source>
        <dbReference type="ARBA" id="ARBA00022679"/>
    </source>
</evidence>
<keyword evidence="12" id="KW-0414">Isoprene biosynthesis</keyword>
<dbReference type="RefSeq" id="WP_207674363.1">
    <property type="nucleotide sequence ID" value="NZ_JAFREM010000023.1"/>
</dbReference>
<dbReference type="NCBIfam" id="NF003933">
    <property type="entry name" value="PRK05444.2-2"/>
    <property type="match status" value="1"/>
</dbReference>
<comment type="cofactor">
    <cofactor evidence="2">
        <name>thiamine diphosphate</name>
        <dbReference type="ChEBI" id="CHEBI:58937"/>
    </cofactor>
</comment>
<dbReference type="PANTHER" id="PTHR43322">
    <property type="entry name" value="1-D-DEOXYXYLULOSE 5-PHOSPHATE SYNTHASE-RELATED"/>
    <property type="match status" value="1"/>
</dbReference>
<reference evidence="14 15" key="1">
    <citation type="submission" date="2021-03" db="EMBL/GenBank/DDBJ databases">
        <title>Enterococcal diversity collection.</title>
        <authorList>
            <person name="Gilmore M.S."/>
            <person name="Schwartzman J."/>
            <person name="Van Tyne D."/>
            <person name="Martin M."/>
            <person name="Earl A.M."/>
            <person name="Manson A.L."/>
            <person name="Straub T."/>
            <person name="Salamzade R."/>
            <person name="Saavedra J."/>
            <person name="Lebreton F."/>
            <person name="Prichula J."/>
            <person name="Schaufler K."/>
            <person name="Gaca A."/>
            <person name="Sgardioli B."/>
            <person name="Wagenaar J."/>
            <person name="Strong T."/>
        </authorList>
    </citation>
    <scope>NUCLEOTIDE SEQUENCE [LARGE SCALE GENOMIC DNA]</scope>
    <source>
        <strain evidence="14 15">669A</strain>
    </source>
</reference>
<dbReference type="GO" id="GO:0008661">
    <property type="term" value="F:1-deoxy-D-xylulose-5-phosphate synthase activity"/>
    <property type="evidence" value="ECO:0007669"/>
    <property type="project" value="UniProtKB-EC"/>
</dbReference>
<keyword evidence="8" id="KW-0479">Metal-binding</keyword>
<evidence type="ECO:0000259" key="13">
    <source>
        <dbReference type="SMART" id="SM00861"/>
    </source>
</evidence>
<evidence type="ECO:0000256" key="3">
    <source>
        <dbReference type="ARBA" id="ARBA00004980"/>
    </source>
</evidence>
<dbReference type="PANTHER" id="PTHR43322:SF1">
    <property type="entry name" value="1-DEOXY-D-XYLULOSE-5-PHOSPHATE SYNTHASE"/>
    <property type="match status" value="1"/>
</dbReference>
<evidence type="ECO:0000256" key="5">
    <source>
        <dbReference type="ARBA" id="ARBA00011738"/>
    </source>
</evidence>
<keyword evidence="7 14" id="KW-0808">Transferase</keyword>
<dbReference type="Gene3D" id="3.40.50.970">
    <property type="match status" value="2"/>
</dbReference>
<dbReference type="Proteomes" id="UP000664601">
    <property type="component" value="Unassembled WGS sequence"/>
</dbReference>
<comment type="similarity">
    <text evidence="4">Belongs to the transketolase family. DXPS subfamily.</text>
</comment>
<dbReference type="NCBIfam" id="NF008968">
    <property type="entry name" value="PRK12315.1"/>
    <property type="match status" value="1"/>
</dbReference>
<keyword evidence="11" id="KW-0786">Thiamine pyrophosphate</keyword>
<evidence type="ECO:0000256" key="11">
    <source>
        <dbReference type="ARBA" id="ARBA00023052"/>
    </source>
</evidence>
<dbReference type="Pfam" id="PF02779">
    <property type="entry name" value="Transket_pyr"/>
    <property type="match status" value="1"/>
</dbReference>
<evidence type="ECO:0000256" key="1">
    <source>
        <dbReference type="ARBA" id="ARBA00001946"/>
    </source>
</evidence>
<gene>
    <name evidence="14" type="ORF">JZO70_14540</name>
</gene>
<dbReference type="SUPFAM" id="SSF52922">
    <property type="entry name" value="TK C-terminal domain-like"/>
    <property type="match status" value="1"/>
</dbReference>
<evidence type="ECO:0000313" key="14">
    <source>
        <dbReference type="EMBL" id="MBO1307392.1"/>
    </source>
</evidence>
<evidence type="ECO:0000256" key="10">
    <source>
        <dbReference type="ARBA" id="ARBA00022977"/>
    </source>
</evidence>
<evidence type="ECO:0000256" key="6">
    <source>
        <dbReference type="ARBA" id="ARBA00013150"/>
    </source>
</evidence>
<dbReference type="SMART" id="SM00861">
    <property type="entry name" value="Transket_pyr"/>
    <property type="match status" value="1"/>
</dbReference>
<proteinExistence type="inferred from homology"/>
<comment type="cofactor">
    <cofactor evidence="1">
        <name>Mg(2+)</name>
        <dbReference type="ChEBI" id="CHEBI:18420"/>
    </cofactor>
</comment>